<organism evidence="1 2">
    <name type="scientific">Heliocybe sulcata</name>
    <dbReference type="NCBI Taxonomy" id="5364"/>
    <lineage>
        <taxon>Eukaryota</taxon>
        <taxon>Fungi</taxon>
        <taxon>Dikarya</taxon>
        <taxon>Basidiomycota</taxon>
        <taxon>Agaricomycotina</taxon>
        <taxon>Agaricomycetes</taxon>
        <taxon>Gloeophyllales</taxon>
        <taxon>Gloeophyllaceae</taxon>
        <taxon>Heliocybe</taxon>
    </lineage>
</organism>
<name>A0A5C3N9B6_9AGAM</name>
<feature type="non-terminal residue" evidence="1">
    <location>
        <position position="69"/>
    </location>
</feature>
<dbReference type="OrthoDB" id="2563978at2759"/>
<dbReference type="Proteomes" id="UP000305948">
    <property type="component" value="Unassembled WGS sequence"/>
</dbReference>
<proteinExistence type="predicted"/>
<dbReference type="EMBL" id="ML213507">
    <property type="protein sequence ID" value="TFK53437.1"/>
    <property type="molecule type" value="Genomic_DNA"/>
</dbReference>
<sequence>MATNVQQLPSWMTYSTTVITDAAGDPIATSTTILTLPLTYYGPSVSSVLTSLPWDCWAQAVKSHQGHEL</sequence>
<protein>
    <submittedName>
        <fullName evidence="1">Uncharacterized protein</fullName>
    </submittedName>
</protein>
<reference evidence="1 2" key="1">
    <citation type="journal article" date="2019" name="Nat. Ecol. Evol.">
        <title>Megaphylogeny resolves global patterns of mushroom evolution.</title>
        <authorList>
            <person name="Varga T."/>
            <person name="Krizsan K."/>
            <person name="Foldi C."/>
            <person name="Dima B."/>
            <person name="Sanchez-Garcia M."/>
            <person name="Sanchez-Ramirez S."/>
            <person name="Szollosi G.J."/>
            <person name="Szarkandi J.G."/>
            <person name="Papp V."/>
            <person name="Albert L."/>
            <person name="Andreopoulos W."/>
            <person name="Angelini C."/>
            <person name="Antonin V."/>
            <person name="Barry K.W."/>
            <person name="Bougher N.L."/>
            <person name="Buchanan P."/>
            <person name="Buyck B."/>
            <person name="Bense V."/>
            <person name="Catcheside P."/>
            <person name="Chovatia M."/>
            <person name="Cooper J."/>
            <person name="Damon W."/>
            <person name="Desjardin D."/>
            <person name="Finy P."/>
            <person name="Geml J."/>
            <person name="Haridas S."/>
            <person name="Hughes K."/>
            <person name="Justo A."/>
            <person name="Karasinski D."/>
            <person name="Kautmanova I."/>
            <person name="Kiss B."/>
            <person name="Kocsube S."/>
            <person name="Kotiranta H."/>
            <person name="LaButti K.M."/>
            <person name="Lechner B.E."/>
            <person name="Liimatainen K."/>
            <person name="Lipzen A."/>
            <person name="Lukacs Z."/>
            <person name="Mihaltcheva S."/>
            <person name="Morgado L.N."/>
            <person name="Niskanen T."/>
            <person name="Noordeloos M.E."/>
            <person name="Ohm R.A."/>
            <person name="Ortiz-Santana B."/>
            <person name="Ovrebo C."/>
            <person name="Racz N."/>
            <person name="Riley R."/>
            <person name="Savchenko A."/>
            <person name="Shiryaev A."/>
            <person name="Soop K."/>
            <person name="Spirin V."/>
            <person name="Szebenyi C."/>
            <person name="Tomsovsky M."/>
            <person name="Tulloss R.E."/>
            <person name="Uehling J."/>
            <person name="Grigoriev I.V."/>
            <person name="Vagvolgyi C."/>
            <person name="Papp T."/>
            <person name="Martin F.M."/>
            <person name="Miettinen O."/>
            <person name="Hibbett D.S."/>
            <person name="Nagy L.G."/>
        </authorList>
    </citation>
    <scope>NUCLEOTIDE SEQUENCE [LARGE SCALE GENOMIC DNA]</scope>
    <source>
        <strain evidence="1 2">OMC1185</strain>
    </source>
</reference>
<dbReference type="AlphaFoldDB" id="A0A5C3N9B6"/>
<evidence type="ECO:0000313" key="1">
    <source>
        <dbReference type="EMBL" id="TFK53437.1"/>
    </source>
</evidence>
<evidence type="ECO:0000313" key="2">
    <source>
        <dbReference type="Proteomes" id="UP000305948"/>
    </source>
</evidence>
<accession>A0A5C3N9B6</accession>
<keyword evidence="2" id="KW-1185">Reference proteome</keyword>
<gene>
    <name evidence="1" type="ORF">OE88DRAFT_1655574</name>
</gene>